<dbReference type="HAMAP" id="MF_00595">
    <property type="entry name" value="PEPcase_type1"/>
    <property type="match status" value="1"/>
</dbReference>
<keyword evidence="5" id="KW-0456">Lyase</keyword>
<dbReference type="PROSITE" id="PS00393">
    <property type="entry name" value="PEPCASE_2"/>
    <property type="match status" value="1"/>
</dbReference>
<evidence type="ECO:0000256" key="6">
    <source>
        <dbReference type="ARBA" id="ARBA00023300"/>
    </source>
</evidence>
<evidence type="ECO:0000256" key="4">
    <source>
        <dbReference type="ARBA" id="ARBA00022842"/>
    </source>
</evidence>
<dbReference type="GO" id="GO:0008964">
    <property type="term" value="F:phosphoenolpyruvate carboxylase activity"/>
    <property type="evidence" value="ECO:0007669"/>
    <property type="project" value="UniProtKB-EC"/>
</dbReference>
<dbReference type="Gene3D" id="1.20.1440.90">
    <property type="entry name" value="Phosphoenolpyruvate/pyruvate domain"/>
    <property type="match status" value="1"/>
</dbReference>
<comment type="similarity">
    <text evidence="2">Belongs to the PEPCase type 1 family.</text>
</comment>
<proteinExistence type="inferred from homology"/>
<comment type="catalytic activity">
    <reaction evidence="7">
        <text>oxaloacetate + phosphate = phosphoenolpyruvate + hydrogencarbonate</text>
        <dbReference type="Rhea" id="RHEA:28370"/>
        <dbReference type="ChEBI" id="CHEBI:16452"/>
        <dbReference type="ChEBI" id="CHEBI:17544"/>
        <dbReference type="ChEBI" id="CHEBI:43474"/>
        <dbReference type="ChEBI" id="CHEBI:58702"/>
        <dbReference type="EC" id="4.1.1.31"/>
    </reaction>
</comment>
<dbReference type="PANTHER" id="PTHR30523">
    <property type="entry name" value="PHOSPHOENOLPYRUVATE CARBOXYLASE"/>
    <property type="match status" value="1"/>
</dbReference>
<protein>
    <recommendedName>
        <fullName evidence="3">phosphoenolpyruvate carboxylase</fullName>
        <ecNumber evidence="3">4.1.1.31</ecNumber>
    </recommendedName>
</protein>
<evidence type="ECO:0000313" key="11">
    <source>
        <dbReference type="Proteomes" id="UP001162640"/>
    </source>
</evidence>
<dbReference type="GO" id="GO:0006099">
    <property type="term" value="P:tricarboxylic acid cycle"/>
    <property type="evidence" value="ECO:0007669"/>
    <property type="project" value="InterPro"/>
</dbReference>
<keyword evidence="4" id="KW-0460">Magnesium</keyword>
<dbReference type="GO" id="GO:0015977">
    <property type="term" value="P:carbon fixation"/>
    <property type="evidence" value="ECO:0007669"/>
    <property type="project" value="UniProtKB-KW"/>
</dbReference>
<comment type="caution">
    <text evidence="10">The sequence shown here is derived from an EMBL/GenBank/DDBJ whole genome shotgun (WGS) entry which is preliminary data.</text>
</comment>
<dbReference type="EMBL" id="BLQM01000092">
    <property type="protein sequence ID" value="GMH62402.1"/>
    <property type="molecule type" value="Genomic_DNA"/>
</dbReference>
<evidence type="ECO:0000256" key="7">
    <source>
        <dbReference type="ARBA" id="ARBA00048995"/>
    </source>
</evidence>
<dbReference type="InterPro" id="IPR018129">
    <property type="entry name" value="PEP_COase_Lys_AS"/>
</dbReference>
<dbReference type="PROSITE" id="PS00781">
    <property type="entry name" value="PEPCASE_1"/>
    <property type="match status" value="1"/>
</dbReference>
<evidence type="ECO:0000256" key="9">
    <source>
        <dbReference type="PROSITE-ProRule" id="PRU10112"/>
    </source>
</evidence>
<reference evidence="11" key="1">
    <citation type="journal article" date="2023" name="Commun. Biol.">
        <title>Genome analysis of Parmales, the sister group of diatoms, reveals the evolutionary specialization of diatoms from phago-mixotrophs to photoautotrophs.</title>
        <authorList>
            <person name="Ban H."/>
            <person name="Sato S."/>
            <person name="Yoshikawa S."/>
            <person name="Yamada K."/>
            <person name="Nakamura Y."/>
            <person name="Ichinomiya M."/>
            <person name="Sato N."/>
            <person name="Blanc-Mathieu R."/>
            <person name="Endo H."/>
            <person name="Kuwata A."/>
            <person name="Ogata H."/>
        </authorList>
    </citation>
    <scope>NUCLEOTIDE SEQUENCE [LARGE SCALE GENOMIC DNA]</scope>
</reference>
<keyword evidence="6" id="KW-0120">Carbon dioxide fixation</keyword>
<name>A0A9W7E131_9STRA</name>
<evidence type="ECO:0000256" key="3">
    <source>
        <dbReference type="ARBA" id="ARBA00012305"/>
    </source>
</evidence>
<sequence>MLRQSVHKTVNLFRFPSAGPAGRVTLRAYCSPSSLKFSQFSSIHDPLDTLHTKTVDETGRLRGDVRFLGTVLGNVIKASDESVYEKVERTRSLTKKWREGGELEDAREFVSTFSDQDLLKVGRSFAHFLRLANTAEAHNRIRLLDSTTLNSSGPLPDKKDSCGGVIPNLLNSSSSSNISKDSIISALNSQTVQLILTAHPTEVNRKTVIAKTATVQSHLAEADTLREGVTGSYASEQVEEGLKRTIQGLWLSDEVSRFKPTAVEEAARGTLVELGSPLDLTATPVTFGSWMGGDRDGNPNVTPNVTREVSISNRITAAKLLVNDIEGLINELSITMGSEELVGVLDDPVREPYREFLRPVKAKLDRTVEFLEKAQVKLRDSGEATNFNELEDENIYIDTKDLVEELLLLHRSLCGTGCESVADGKLSDVIRNLYAFGMTLVPLDVRQESTRHTEALDCITRYLGVGTYEAWDETTRLSWLQKQLTNKRPLVRRGCWNSADSGAEFFTPTASEVLETFDVIAEAGSGTLGAYVISQASTASDVLAVLLLQRDAGVKSELRVVPLFETLDDLNGAVEVMDTLWSTATYRGAINNKQEIMVGYSDSAKDAGRLAASWAQYETQEKLAELAKKHGIELTFFHGKGGTVGRGGNPATFEAILAHPPSTINGRFRVTEQGEMITQNFGHAKIAERTLDIYTAGLLAEQHSTREKPNDSTRQLMNRLSEISVNAYRGIVRDDPRFVPYFRAATPEVELSNLNIGSRPAKRKASGGVESLRAIPWIFAWTQTRLNLPTWLGVGEALSEVLDSEDGPALKHMYENWSSFKTTIDLVEMVLAKSEPEIAKIYENQLVKDPEALELGAEIRKTHELTEKAVLALTGHATLSENNSRLLRGMSVRNPYVDCLNVLQAEVLLRLRELEGVEGVEAEKKLLTDALMISINGVANGMKNTG</sequence>
<feature type="active site" evidence="8">
    <location>
        <position position="199"/>
    </location>
</feature>
<organism evidence="10 11">
    <name type="scientific">Triparma laevis f. inornata</name>
    <dbReference type="NCBI Taxonomy" id="1714386"/>
    <lineage>
        <taxon>Eukaryota</taxon>
        <taxon>Sar</taxon>
        <taxon>Stramenopiles</taxon>
        <taxon>Ochrophyta</taxon>
        <taxon>Bolidophyceae</taxon>
        <taxon>Parmales</taxon>
        <taxon>Triparmaceae</taxon>
        <taxon>Triparma</taxon>
    </lineage>
</organism>
<gene>
    <name evidence="10" type="ORF">TL16_g03465</name>
</gene>
<evidence type="ECO:0000256" key="1">
    <source>
        <dbReference type="ARBA" id="ARBA00001946"/>
    </source>
</evidence>
<feature type="active site" evidence="9">
    <location>
        <position position="605"/>
    </location>
</feature>
<dbReference type="InterPro" id="IPR015813">
    <property type="entry name" value="Pyrv/PenolPyrv_kinase-like_dom"/>
</dbReference>
<dbReference type="InterPro" id="IPR022805">
    <property type="entry name" value="PEP_COase_bac/pln-type"/>
</dbReference>
<evidence type="ECO:0000256" key="5">
    <source>
        <dbReference type="ARBA" id="ARBA00023239"/>
    </source>
</evidence>
<accession>A0A9W7E131</accession>
<dbReference type="PANTHER" id="PTHR30523:SF6">
    <property type="entry name" value="PHOSPHOENOLPYRUVATE CARBOXYLASE"/>
    <property type="match status" value="1"/>
</dbReference>
<dbReference type="PRINTS" id="PR00150">
    <property type="entry name" value="PEPCARBXLASE"/>
</dbReference>
<evidence type="ECO:0000256" key="8">
    <source>
        <dbReference type="PROSITE-ProRule" id="PRU10111"/>
    </source>
</evidence>
<dbReference type="InterPro" id="IPR033129">
    <property type="entry name" value="PEPCASE_His_AS"/>
</dbReference>
<dbReference type="Pfam" id="PF00311">
    <property type="entry name" value="PEPcase"/>
    <property type="match status" value="2"/>
</dbReference>
<dbReference type="GO" id="GO:0005829">
    <property type="term" value="C:cytosol"/>
    <property type="evidence" value="ECO:0007669"/>
    <property type="project" value="TreeGrafter"/>
</dbReference>
<dbReference type="SUPFAM" id="SSF51621">
    <property type="entry name" value="Phosphoenolpyruvate/pyruvate domain"/>
    <property type="match status" value="1"/>
</dbReference>
<comment type="cofactor">
    <cofactor evidence="1">
        <name>Mg(2+)</name>
        <dbReference type="ChEBI" id="CHEBI:18420"/>
    </cofactor>
</comment>
<evidence type="ECO:0000256" key="2">
    <source>
        <dbReference type="ARBA" id="ARBA00008346"/>
    </source>
</evidence>
<dbReference type="EC" id="4.1.1.31" evidence="3"/>
<dbReference type="AlphaFoldDB" id="A0A9W7E131"/>
<dbReference type="InterPro" id="IPR021135">
    <property type="entry name" value="PEP_COase"/>
</dbReference>
<dbReference type="Proteomes" id="UP001162640">
    <property type="component" value="Unassembled WGS sequence"/>
</dbReference>
<evidence type="ECO:0000313" key="10">
    <source>
        <dbReference type="EMBL" id="GMH62402.1"/>
    </source>
</evidence>